<evidence type="ECO:0000313" key="2">
    <source>
        <dbReference type="EMBL" id="OSS50148.1"/>
    </source>
</evidence>
<dbReference type="Proteomes" id="UP000193240">
    <property type="component" value="Unassembled WGS sequence"/>
</dbReference>
<accession>A0A1Y2M4K4</accession>
<feature type="compositionally biased region" description="Low complexity" evidence="1">
    <location>
        <begin position="415"/>
        <end position="424"/>
    </location>
</feature>
<organism evidence="2 3">
    <name type="scientific">Epicoccum nigrum</name>
    <name type="common">Soil fungus</name>
    <name type="synonym">Epicoccum purpurascens</name>
    <dbReference type="NCBI Taxonomy" id="105696"/>
    <lineage>
        <taxon>Eukaryota</taxon>
        <taxon>Fungi</taxon>
        <taxon>Dikarya</taxon>
        <taxon>Ascomycota</taxon>
        <taxon>Pezizomycotina</taxon>
        <taxon>Dothideomycetes</taxon>
        <taxon>Pleosporomycetidae</taxon>
        <taxon>Pleosporales</taxon>
        <taxon>Pleosporineae</taxon>
        <taxon>Didymellaceae</taxon>
        <taxon>Epicoccum</taxon>
    </lineage>
</organism>
<feature type="compositionally biased region" description="Basic and acidic residues" evidence="1">
    <location>
        <begin position="293"/>
        <end position="304"/>
    </location>
</feature>
<feature type="compositionally biased region" description="Polar residues" evidence="1">
    <location>
        <begin position="154"/>
        <end position="170"/>
    </location>
</feature>
<feature type="compositionally biased region" description="Basic and acidic residues" evidence="1">
    <location>
        <begin position="265"/>
        <end position="274"/>
    </location>
</feature>
<feature type="compositionally biased region" description="Polar residues" evidence="1">
    <location>
        <begin position="357"/>
        <end position="371"/>
    </location>
</feature>
<dbReference type="InParanoid" id="A0A1Y2M4K4"/>
<feature type="region of interest" description="Disordered" evidence="1">
    <location>
        <begin position="1"/>
        <end position="500"/>
    </location>
</feature>
<feature type="compositionally biased region" description="Basic and acidic residues" evidence="1">
    <location>
        <begin position="555"/>
        <end position="575"/>
    </location>
</feature>
<feature type="compositionally biased region" description="Low complexity" evidence="1">
    <location>
        <begin position="63"/>
        <end position="75"/>
    </location>
</feature>
<reference evidence="2 3" key="1">
    <citation type="journal article" date="2017" name="Genome Announc.">
        <title>Genome sequence of the saprophytic ascomycete Epicoccum nigrum ICMP 19927 strain isolated from New Zealand.</title>
        <authorList>
            <person name="Fokin M."/>
            <person name="Fleetwood D."/>
            <person name="Weir B.S."/>
            <person name="Villas-Boas S.G."/>
        </authorList>
    </citation>
    <scope>NUCLEOTIDE SEQUENCE [LARGE SCALE GENOMIC DNA]</scope>
    <source>
        <strain evidence="2 3">ICMP 19927</strain>
    </source>
</reference>
<name>A0A1Y2M4K4_EPING</name>
<keyword evidence="3" id="KW-1185">Reference proteome</keyword>
<dbReference type="EMBL" id="KZ107842">
    <property type="protein sequence ID" value="OSS50148.1"/>
    <property type="molecule type" value="Genomic_DNA"/>
</dbReference>
<feature type="region of interest" description="Disordered" evidence="1">
    <location>
        <begin position="541"/>
        <end position="610"/>
    </location>
</feature>
<feature type="compositionally biased region" description="Low complexity" evidence="1">
    <location>
        <begin position="389"/>
        <end position="399"/>
    </location>
</feature>
<dbReference type="AlphaFoldDB" id="A0A1Y2M4K4"/>
<proteinExistence type="predicted"/>
<feature type="compositionally biased region" description="Basic and acidic residues" evidence="1">
    <location>
        <begin position="243"/>
        <end position="254"/>
    </location>
</feature>
<feature type="compositionally biased region" description="Basic and acidic residues" evidence="1">
    <location>
        <begin position="14"/>
        <end position="27"/>
    </location>
</feature>
<gene>
    <name evidence="2" type="ORF">B5807_05241</name>
</gene>
<protein>
    <submittedName>
        <fullName evidence="2">Uncharacterized protein</fullName>
    </submittedName>
</protein>
<feature type="compositionally biased region" description="Polar residues" evidence="1">
    <location>
        <begin position="233"/>
        <end position="242"/>
    </location>
</feature>
<dbReference type="OMA" id="GYQDWYT"/>
<feature type="compositionally biased region" description="Basic and acidic residues" evidence="1">
    <location>
        <begin position="585"/>
        <end position="594"/>
    </location>
</feature>
<feature type="compositionally biased region" description="Acidic residues" evidence="1">
    <location>
        <begin position="283"/>
        <end position="292"/>
    </location>
</feature>
<evidence type="ECO:0000313" key="3">
    <source>
        <dbReference type="Proteomes" id="UP000193240"/>
    </source>
</evidence>
<dbReference type="STRING" id="105696.A0A1Y2M4K4"/>
<evidence type="ECO:0000256" key="1">
    <source>
        <dbReference type="SAM" id="MobiDB-lite"/>
    </source>
</evidence>
<sequence>MSYTDHDRHHRSRHEAYTPRTRDRDPYSPRYAQSPAPIEKPTMRGNMNGYASSYYNPRDSYDTYDTYSTYNSYTTREPRRSAAPPRHRRSARKPTWPPSPAVEDESDAAQKEVPSVVGSDEGEPPINTRGSVDQESLLDEIEQPKQSAGDDPRFNNTSEASDNGLNTTPNGHEARRRSVAERGNMPHLNTHVDTDPIMFAKRVSTPYSYTPQKDSHAPASANFMLSPEPMTPAGTSRHGTTTSRDDREAQRDQNARPSRTVPGHARRDSFDRSAPRPARNAVFDDDTASEGEDMAHLRINERKPARYSFVKSDSQKEDSRADLHKSQPRSEPPRQDSKQRSPARSAYEYPSRPVKESSYNQSPRSSASSVNSEKRRSRPNPVDTAYANSPRDPSRPSSPIHRVPSPKLPPRLRESPPASRPSSRGNAAKPQSPLAWSTTFQPPSPRQVPITDADWHSTYPPTNAYDRSRPPSRLSRHETIQVPLPRVDIQSPSPVRPANPLPYPVEDHHAAVWMPPEEHYQFDHSSVSSPRQQQVFRDVPRVASPSIPSSPRQSDVYREVRSARPRTPRADEALRPRRSRSNSADSKHSLDSSRTKHSSTTSRAKAQTLIERPLPACPRSAPTDRHDDWYSFPGYRNFDVCPACFDAVFVDTPFAGCFKQMRRYERPTERFCDFSSPWVRLAWLLTIKQRRADLGLLYALADVNDTERPCPAHRELSADRVAWYGLLDPREGVHVAGFAVCAADVKNLEILFPSVKGYFTPLPSSIYATPEKHTCSLRTASTRFLAYLDLLVDLDAEAQSTATHANISPFLKLARANAFKGECARNKPLHRKPWHFIPSLPEFTVCEECFAEVIWPAVAAQSSALAQRVNKSIQLVPNEDPEVGSSCVLYSKRMRRVWDVSCAEEDIKYLERKVLERRRKEVLLGRERRGVLAWMGGVEKGGRQWERAREELRLLEREWGEWE</sequence>
<feature type="compositionally biased region" description="Basic and acidic residues" evidence="1">
    <location>
        <begin position="313"/>
        <end position="325"/>
    </location>
</feature>